<dbReference type="PANTHER" id="PTHR13683:SF810">
    <property type="entry name" value="NEPENTHESIN"/>
    <property type="match status" value="1"/>
</dbReference>
<protein>
    <recommendedName>
        <fullName evidence="3">Xylanase inhibitor N-terminal domain-containing protein</fullName>
    </recommendedName>
</protein>
<evidence type="ECO:0000259" key="3">
    <source>
        <dbReference type="Pfam" id="PF14543"/>
    </source>
</evidence>
<dbReference type="InterPro" id="IPR001461">
    <property type="entry name" value="Aspartic_peptidase_A1"/>
</dbReference>
<dbReference type="SUPFAM" id="SSF50630">
    <property type="entry name" value="Acid proteases"/>
    <property type="match status" value="3"/>
</dbReference>
<keyword evidence="5" id="KW-1185">Reference proteome</keyword>
<dbReference type="PANTHER" id="PTHR13683">
    <property type="entry name" value="ASPARTYL PROTEASES"/>
    <property type="match status" value="1"/>
</dbReference>
<dbReference type="Pfam" id="PF14543">
    <property type="entry name" value="TAXi_N"/>
    <property type="match status" value="2"/>
</dbReference>
<proteinExistence type="inferred from homology"/>
<feature type="domain" description="Xylanase inhibitor N-terminal" evidence="3">
    <location>
        <begin position="319"/>
        <end position="381"/>
    </location>
</feature>
<dbReference type="Proteomes" id="UP001177003">
    <property type="component" value="Chromosome 1"/>
</dbReference>
<dbReference type="InterPro" id="IPR032861">
    <property type="entry name" value="TAXi_N"/>
</dbReference>
<dbReference type="EMBL" id="OX465077">
    <property type="protein sequence ID" value="CAI9269680.1"/>
    <property type="molecule type" value="Genomic_DNA"/>
</dbReference>
<dbReference type="GO" id="GO:0006508">
    <property type="term" value="P:proteolysis"/>
    <property type="evidence" value="ECO:0007669"/>
    <property type="project" value="InterPro"/>
</dbReference>
<evidence type="ECO:0000256" key="1">
    <source>
        <dbReference type="ARBA" id="ARBA00007447"/>
    </source>
</evidence>
<name>A0AA35VNI5_LACSI</name>
<gene>
    <name evidence="4" type="ORF">LSALG_LOCUS10037</name>
</gene>
<feature type="signal peptide" evidence="2">
    <location>
        <begin position="1"/>
        <end position="19"/>
    </location>
</feature>
<evidence type="ECO:0000313" key="4">
    <source>
        <dbReference type="EMBL" id="CAI9269680.1"/>
    </source>
</evidence>
<dbReference type="InterPro" id="IPR021109">
    <property type="entry name" value="Peptidase_aspartic_dom_sf"/>
</dbReference>
<sequence length="587" mass="63778">MVSSTVLCLVLLQAVGALGFPATLKLERSFPTNHGVELKQLTERDGLRHHRILHKYADPNVVVGFEVYGTYDPFDAGQIISVISQISSQGIAPNSFGHCLAGGDGGGILAFGTPVMPDLVFTPLVKSIVLLSGVFWEKLSYLMFLEATCCGSVANPVNLALHHPHYKYVLIISYKQTRQHLLLSYARTKVLQNPTHVQITNAPTISTKGLVVEHKAVGALGFPATLKLERSFPTNHGVELKQLTERDGLRHHRILHKYADPNVVVGFEVYGTYDPFDAGFLLLSMIQQTRQHLLLSYARTKDVLQNPTHVQITNAPTISTKGCSTSETGQISQTERTLDEIMGLGRQIISVISQISSQGIAPNSFGHCLAGGDGGGILAFGTPVMPDLVFTPLVNVLFSLYLFINAVGALGFPATLKLERSFPTNHGVELKQLTERDGLRHHRILHKYADPNVVVGFEVYGTYDPFDAGFLLLSMIQQTRQHLLLSYARTKDVLQNPTHVQITNAPTISTKGCSTSETGQISQTERTLDEIMGLGRQIISVISQISSQGIAPNSFGHCLAGGDGGGILAFGTPVMPDLVFTPLVKSM</sequence>
<dbReference type="AlphaFoldDB" id="A0AA35VNI5"/>
<evidence type="ECO:0000256" key="2">
    <source>
        <dbReference type="SAM" id="SignalP"/>
    </source>
</evidence>
<dbReference type="Gene3D" id="2.40.70.10">
    <property type="entry name" value="Acid Proteases"/>
    <property type="match status" value="3"/>
</dbReference>
<feature type="chain" id="PRO_5041251995" description="Xylanase inhibitor N-terminal domain-containing protein" evidence="2">
    <location>
        <begin position="20"/>
        <end position="587"/>
    </location>
</feature>
<reference evidence="4" key="1">
    <citation type="submission" date="2023-04" db="EMBL/GenBank/DDBJ databases">
        <authorList>
            <person name="Vijverberg K."/>
            <person name="Xiong W."/>
            <person name="Schranz E."/>
        </authorList>
    </citation>
    <scope>NUCLEOTIDE SEQUENCE</scope>
</reference>
<organism evidence="4 5">
    <name type="scientific">Lactuca saligna</name>
    <name type="common">Willowleaf lettuce</name>
    <dbReference type="NCBI Taxonomy" id="75948"/>
    <lineage>
        <taxon>Eukaryota</taxon>
        <taxon>Viridiplantae</taxon>
        <taxon>Streptophyta</taxon>
        <taxon>Embryophyta</taxon>
        <taxon>Tracheophyta</taxon>
        <taxon>Spermatophyta</taxon>
        <taxon>Magnoliopsida</taxon>
        <taxon>eudicotyledons</taxon>
        <taxon>Gunneridae</taxon>
        <taxon>Pentapetalae</taxon>
        <taxon>asterids</taxon>
        <taxon>campanulids</taxon>
        <taxon>Asterales</taxon>
        <taxon>Asteraceae</taxon>
        <taxon>Cichorioideae</taxon>
        <taxon>Cichorieae</taxon>
        <taxon>Lactucinae</taxon>
        <taxon>Lactuca</taxon>
    </lineage>
</organism>
<keyword evidence="2" id="KW-0732">Signal</keyword>
<accession>A0AA35VNI5</accession>
<dbReference type="GO" id="GO:0004190">
    <property type="term" value="F:aspartic-type endopeptidase activity"/>
    <property type="evidence" value="ECO:0007669"/>
    <property type="project" value="InterPro"/>
</dbReference>
<evidence type="ECO:0000313" key="5">
    <source>
        <dbReference type="Proteomes" id="UP001177003"/>
    </source>
</evidence>
<comment type="similarity">
    <text evidence="1">Belongs to the peptidase A1 family.</text>
</comment>
<feature type="domain" description="Xylanase inhibitor N-terminal" evidence="3">
    <location>
        <begin position="509"/>
        <end position="571"/>
    </location>
</feature>